<reference evidence="1" key="1">
    <citation type="submission" date="2020-04" db="EMBL/GenBank/DDBJ databases">
        <authorList>
            <person name="Alioto T."/>
            <person name="Alioto T."/>
            <person name="Gomez Garrido J."/>
        </authorList>
    </citation>
    <scope>NUCLEOTIDE SEQUENCE</scope>
    <source>
        <strain evidence="1">A484AB</strain>
    </source>
</reference>
<comment type="caution">
    <text evidence="1">The sequence shown here is derived from an EMBL/GenBank/DDBJ whole genome shotgun (WGS) entry which is preliminary data.</text>
</comment>
<keyword evidence="2" id="KW-1185">Reference proteome</keyword>
<name>A0A6S7HUV4_PARCT</name>
<protein>
    <submittedName>
        <fullName evidence="1">Uncharacterized protein</fullName>
    </submittedName>
</protein>
<evidence type="ECO:0000313" key="2">
    <source>
        <dbReference type="Proteomes" id="UP001152795"/>
    </source>
</evidence>
<dbReference type="Proteomes" id="UP001152795">
    <property type="component" value="Unassembled WGS sequence"/>
</dbReference>
<sequence length="70" mass="8254">MDSFNEDLKVLNLDDDYDLPLVGPSLLINMEICMQQHAPQKRRIITLRPSSPRYNEDIGKEKINRRKLEE</sequence>
<dbReference type="AlphaFoldDB" id="A0A6S7HUV4"/>
<dbReference type="EMBL" id="CACRXK020006354">
    <property type="protein sequence ID" value="CAB4009146.1"/>
    <property type="molecule type" value="Genomic_DNA"/>
</dbReference>
<proteinExistence type="predicted"/>
<accession>A0A6S7HUV4</accession>
<organism evidence="1 2">
    <name type="scientific">Paramuricea clavata</name>
    <name type="common">Red gorgonian</name>
    <name type="synonym">Violescent sea-whip</name>
    <dbReference type="NCBI Taxonomy" id="317549"/>
    <lineage>
        <taxon>Eukaryota</taxon>
        <taxon>Metazoa</taxon>
        <taxon>Cnidaria</taxon>
        <taxon>Anthozoa</taxon>
        <taxon>Octocorallia</taxon>
        <taxon>Malacalcyonacea</taxon>
        <taxon>Plexauridae</taxon>
        <taxon>Paramuricea</taxon>
    </lineage>
</organism>
<gene>
    <name evidence="1" type="ORF">PACLA_8A023389</name>
</gene>
<evidence type="ECO:0000313" key="1">
    <source>
        <dbReference type="EMBL" id="CAB4009146.1"/>
    </source>
</evidence>